<proteinExistence type="predicted"/>
<dbReference type="InterPro" id="IPR003644">
    <property type="entry name" value="Calx_beta"/>
</dbReference>
<dbReference type="EMBL" id="SNXC01000017">
    <property type="protein sequence ID" value="TDO95287.1"/>
    <property type="molecule type" value="Genomic_DNA"/>
</dbReference>
<dbReference type="InterPro" id="IPR018247">
    <property type="entry name" value="EF_Hand_1_Ca_BS"/>
</dbReference>
<evidence type="ECO:0000313" key="6">
    <source>
        <dbReference type="Proteomes" id="UP000294656"/>
    </source>
</evidence>
<dbReference type="Proteomes" id="UP000294656">
    <property type="component" value="Unassembled WGS sequence"/>
</dbReference>
<evidence type="ECO:0000256" key="3">
    <source>
        <dbReference type="ARBA" id="ARBA00022837"/>
    </source>
</evidence>
<feature type="non-terminal residue" evidence="5">
    <location>
        <position position="1"/>
    </location>
</feature>
<dbReference type="GO" id="GO:0016020">
    <property type="term" value="C:membrane"/>
    <property type="evidence" value="ECO:0007669"/>
    <property type="project" value="InterPro"/>
</dbReference>
<comment type="caution">
    <text evidence="5">The sequence shown here is derived from an EMBL/GenBank/DDBJ whole genome shotgun (WGS) entry which is preliminary data.</text>
</comment>
<dbReference type="AlphaFoldDB" id="A0A4R6M214"/>
<dbReference type="NCBIfam" id="NF012196">
    <property type="entry name" value="Ig_like_ice"/>
    <property type="match status" value="1"/>
</dbReference>
<dbReference type="Gene3D" id="2.60.40.10">
    <property type="entry name" value="Immunoglobulins"/>
    <property type="match status" value="3"/>
</dbReference>
<keyword evidence="1" id="KW-0732">Signal</keyword>
<sequence length="975" mass="98567">ATISETAGSASTTIDDAQSAPVVSIAADQTNVTEGQDAGFSVSIDQKADEAVVVDFTYSGVAADGSDFEGVASVTIPAGEQSADLDITTLEDGTYEGAESFTVSISDVTGAEATISETAGSASTTIDDAQSAPVVSIAADQTNVTEGQDAGFSVSIDQKADEAVVVDFTYSGVAADGSDFTGVASVTIPAGEQSADLDITTLEDGTYEGAESFTVSISDVTGAEATISETAGSASTTIDDSNVEAPSVTITEDINDDGIIANTEIVGSVGVEITLPESAQEGYKLSVTGQETIVLTAEQIAQGAITLEYDQPADGETLTVEATITNDFGVSSDVASDSATMGDTASTEAPSVTITEDANNDGFINSIELEGQVNVTISLKDTGALEGDTLTVNGVEIELTADHIAAETVLTEVVAPVHGATLIVEATITDAAGNVSEKGSDSAIIDLTSNANIDVDIITSDKIINSSESAEGAYVPITGWVSGDALPGDTVTITLGGEAIGSAEVSSEQDDEGRYLYEVPVLGSDLAGTDLANPFITATVTGADELGNPFEASSTEIYKVDLFADVYATVEDDNKDMVINFDEQGSVKVEGFVEDGGDVQSITITDSVGTKLIVTEGIDTKDEGGNVSFNSSVDVTTLVDGPLTVVVNVTDGAGNEGQSEKLLIDKDTVVAEPSIIFEEGAEDGVYNAEELGEDGTITATITVEGSEVGDTLTYSVNDGEDVTVTLSADQITNGITIDVSPEDTVTASLSDVAGNSSDEVSEQAASADASDLPSIDLTTVGDGNISVNEADEVTLSGSTTNVENGQTVTLTVTDSDGNKAEFTATVTEGAFSTTADLTGKGLVDGDITVVADVTDTAGNAATGSKDATLDADNADLPSIDLTTVGDGNISVNEADEVTLSGSTTNVENGQTVTLTVTDSDGNKAEFTATVTEGAFSTTADLTGKGLVDGDITVVADVTDTAGNAATGSKDATLDA</sequence>
<reference evidence="5 6" key="1">
    <citation type="submission" date="2019-03" db="EMBL/GenBank/DDBJ databases">
        <title>Genomic Encyclopedia of Type Strains, Phase III (KMG-III): the genomes of soil and plant-associated and newly described type strains.</title>
        <authorList>
            <person name="Whitman W."/>
        </authorList>
    </citation>
    <scope>NUCLEOTIDE SEQUENCE [LARGE SCALE GENOMIC DNA]</scope>
    <source>
        <strain evidence="5 6">CECT 7378</strain>
    </source>
</reference>
<dbReference type="SMART" id="SM00237">
    <property type="entry name" value="Calx_beta"/>
    <property type="match status" value="2"/>
</dbReference>
<dbReference type="SUPFAM" id="SSF141072">
    <property type="entry name" value="CalX-like"/>
    <property type="match status" value="2"/>
</dbReference>
<evidence type="ECO:0000259" key="4">
    <source>
        <dbReference type="SMART" id="SM00237"/>
    </source>
</evidence>
<dbReference type="Gene3D" id="6.20.150.20">
    <property type="match status" value="1"/>
</dbReference>
<feature type="non-terminal residue" evidence="5">
    <location>
        <position position="975"/>
    </location>
</feature>
<organism evidence="5 6">
    <name type="scientific">Marinomonas balearica</name>
    <dbReference type="NCBI Taxonomy" id="491947"/>
    <lineage>
        <taxon>Bacteria</taxon>
        <taxon>Pseudomonadati</taxon>
        <taxon>Pseudomonadota</taxon>
        <taxon>Gammaproteobacteria</taxon>
        <taxon>Oceanospirillales</taxon>
        <taxon>Oceanospirillaceae</taxon>
        <taxon>Marinomonas</taxon>
    </lineage>
</organism>
<keyword evidence="6" id="KW-1185">Reference proteome</keyword>
<gene>
    <name evidence="5" type="ORF">DFP79_3521</name>
</gene>
<dbReference type="InterPro" id="IPR013783">
    <property type="entry name" value="Ig-like_fold"/>
</dbReference>
<accession>A0A4R6M214</accession>
<dbReference type="InterPro" id="IPR049826">
    <property type="entry name" value="Ig-like_ice"/>
</dbReference>
<dbReference type="Pfam" id="PF03160">
    <property type="entry name" value="Calx-beta"/>
    <property type="match status" value="1"/>
</dbReference>
<feature type="domain" description="Calx-beta" evidence="4">
    <location>
        <begin position="122"/>
        <end position="218"/>
    </location>
</feature>
<dbReference type="Gene3D" id="2.60.40.2030">
    <property type="match status" value="2"/>
</dbReference>
<dbReference type="RefSeq" id="WP_166637735.1">
    <property type="nucleotide sequence ID" value="NZ_SNXC01000017.1"/>
</dbReference>
<name>A0A4R6M214_9GAMM</name>
<dbReference type="PROSITE" id="PS00018">
    <property type="entry name" value="EF_HAND_1"/>
    <property type="match status" value="1"/>
</dbReference>
<dbReference type="InterPro" id="IPR038081">
    <property type="entry name" value="CalX-like_sf"/>
</dbReference>
<feature type="domain" description="Calx-beta" evidence="4">
    <location>
        <begin position="10"/>
        <end position="106"/>
    </location>
</feature>
<keyword evidence="2" id="KW-0677">Repeat</keyword>
<evidence type="ECO:0000313" key="5">
    <source>
        <dbReference type="EMBL" id="TDO95287.1"/>
    </source>
</evidence>
<keyword evidence="3" id="KW-0106">Calcium</keyword>
<protein>
    <submittedName>
        <fullName evidence="5">Calx-beta domain-containing protein</fullName>
    </submittedName>
</protein>
<evidence type="ECO:0000256" key="1">
    <source>
        <dbReference type="ARBA" id="ARBA00022729"/>
    </source>
</evidence>
<dbReference type="GO" id="GO:0007154">
    <property type="term" value="P:cell communication"/>
    <property type="evidence" value="ECO:0007669"/>
    <property type="project" value="InterPro"/>
</dbReference>
<evidence type="ECO:0000256" key="2">
    <source>
        <dbReference type="ARBA" id="ARBA00022737"/>
    </source>
</evidence>
<dbReference type="NCBIfam" id="NF033510">
    <property type="entry name" value="Ca_tandemer"/>
    <property type="match status" value="2"/>
</dbReference>